<sequence length="1026" mass="114423">MLEKILSQKAFLSFIFVAILVGGLVSYDSMGKLEDPEIPVKAAVIITQYPGASADEVDREVTDVLEKAIQRLENIDFLESRSIPGMSEITINIKSGVRSEELPQLWDHMRRKIYDVRGSLPAGAREPIINDDFGDVSGIFLAVSNDGYAYHEFQDYVDELKKELQLVEGVKRIEVFGKRTEVVNISFDNEYFASLGINPMMIFQAFNDQGVIVNPGTFTAGSERIRVSIGNKFQTIDEIRDFEVKLPNGGRYRLGQVAKVEREFYEPELQKLKFNGRESIGLALSMESGGNVIVLGEAVEKRLAELQQDLPIGIETHKIFYQHNNVEESIDNFIVNLIESIVIVIVVLLIFMGMRAGLLIASGLVFTILTTFILMAGMDIELHRVSLAAIIIAMGMLVDNAIVIADGILIDLDRGMERKKAFTNTAKKSAIPLLGATMVAILAFMPLAFNSTAAGEFLRPLFWVLALSLFASWVLAMVQTPFHAQYFYKKRKKKSMGDDEHDPYGGRFYQIFGKFIKFALWHKSLTVIATAVVLVLAFWSFQFVKQDFFPGATYDQFILEYRLPEGQDISKVEADLEQIQEELNEWDNINYIVTGLGSTPVRYTLMRPVNGLSLSYGELIISINNAELKDETIAQIQDYVIKNYPQSFARVREYMAIGGDFKIEAKFTGPDASVLRELAEQANQVMREEPKAAFVTQNWRNSVKVLTPVYSQDNARELMVSRSDVANALAIASSGMPVGVFYNGDYQLPVMLKLDKTISDDMGQLASVPVWSGLPQSVALSQLVDSIDVRWENSMIRRYDGQRAIKAQCDPIAGVAPPELLIELKDKVEAIPLPEGYKLEWLGDYKSSNEANEGLAENMPLAALLILVIIIGLFNNFRQPIIILSLMPLAFIGVILGFLATGFYFSFFSVIGTLGLMGMMIKNAVVLLDEINLQISQGKNKLNAIIDSTLSRVRPVMMASLTTILGMLPLAFDDMFKTMAVAIMFGLLVGTVITLIVIPVLYAVLYKVNTKSLHCDDKQEVKKIAE</sequence>
<keyword evidence="1" id="KW-1133">Transmembrane helix</keyword>
<keyword evidence="3" id="KW-1185">Reference proteome</keyword>
<feature type="transmembrane region" description="Helical" evidence="1">
    <location>
        <begin position="953"/>
        <end position="972"/>
    </location>
</feature>
<accession>A0ABS1HN59</accession>
<dbReference type="SUPFAM" id="SSF82714">
    <property type="entry name" value="Multidrug efflux transporter AcrB TolC docking domain, DN and DC subdomains"/>
    <property type="match status" value="2"/>
</dbReference>
<feature type="transmembrane region" description="Helical" evidence="1">
    <location>
        <begin position="520"/>
        <end position="541"/>
    </location>
</feature>
<dbReference type="SUPFAM" id="SSF82693">
    <property type="entry name" value="Multidrug efflux transporter AcrB pore domain, PN1, PN2, PC1 and PC2 subdomains"/>
    <property type="match status" value="2"/>
</dbReference>
<dbReference type="PANTHER" id="PTHR32063">
    <property type="match status" value="1"/>
</dbReference>
<feature type="transmembrane region" description="Helical" evidence="1">
    <location>
        <begin position="911"/>
        <end position="932"/>
    </location>
</feature>
<reference evidence="2 3" key="1">
    <citation type="submission" date="2021-01" db="EMBL/GenBank/DDBJ databases">
        <title>Carboxyliciviraga sp.nov., isolated from coastal sediments.</title>
        <authorList>
            <person name="Lu D."/>
            <person name="Zhang T."/>
        </authorList>
    </citation>
    <scope>NUCLEOTIDE SEQUENCE [LARGE SCALE GENOMIC DNA]</scope>
    <source>
        <strain evidence="2 3">N1Y132</strain>
    </source>
</reference>
<keyword evidence="1" id="KW-0472">Membrane</keyword>
<feature type="transmembrane region" description="Helical" evidence="1">
    <location>
        <begin position="461"/>
        <end position="484"/>
    </location>
</feature>
<feature type="transmembrane region" description="Helical" evidence="1">
    <location>
        <begin position="384"/>
        <end position="409"/>
    </location>
</feature>
<evidence type="ECO:0000313" key="3">
    <source>
        <dbReference type="Proteomes" id="UP000605676"/>
    </source>
</evidence>
<feature type="transmembrane region" description="Helical" evidence="1">
    <location>
        <begin position="430"/>
        <end position="449"/>
    </location>
</feature>
<gene>
    <name evidence="2" type="ORF">JIV24_16145</name>
</gene>
<proteinExistence type="predicted"/>
<dbReference type="Gene3D" id="3.30.70.1430">
    <property type="entry name" value="Multidrug efflux transporter AcrB pore domain"/>
    <property type="match status" value="2"/>
</dbReference>
<evidence type="ECO:0000313" key="2">
    <source>
        <dbReference type="EMBL" id="MBK3518880.1"/>
    </source>
</evidence>
<dbReference type="Gene3D" id="1.20.1640.10">
    <property type="entry name" value="Multidrug efflux transporter AcrB transmembrane domain"/>
    <property type="match status" value="2"/>
</dbReference>
<keyword evidence="1" id="KW-0812">Transmembrane</keyword>
<dbReference type="SUPFAM" id="SSF82866">
    <property type="entry name" value="Multidrug efflux transporter AcrB transmembrane domain"/>
    <property type="match status" value="2"/>
</dbReference>
<feature type="transmembrane region" description="Helical" evidence="1">
    <location>
        <begin position="855"/>
        <end position="874"/>
    </location>
</feature>
<dbReference type="Gene3D" id="3.30.70.1320">
    <property type="entry name" value="Multidrug efflux transporter AcrB pore domain like"/>
    <property type="match status" value="1"/>
</dbReference>
<feature type="transmembrane region" description="Helical" evidence="1">
    <location>
        <begin position="333"/>
        <end position="351"/>
    </location>
</feature>
<dbReference type="EMBL" id="JAENRR010000044">
    <property type="protein sequence ID" value="MBK3518880.1"/>
    <property type="molecule type" value="Genomic_DNA"/>
</dbReference>
<feature type="transmembrane region" description="Helical" evidence="1">
    <location>
        <begin position="881"/>
        <end position="905"/>
    </location>
</feature>
<dbReference type="Gene3D" id="3.30.2090.10">
    <property type="entry name" value="Multidrug efflux transporter AcrB TolC docking domain, DN and DC subdomains"/>
    <property type="match status" value="2"/>
</dbReference>
<dbReference type="InterPro" id="IPR001036">
    <property type="entry name" value="Acrflvin-R"/>
</dbReference>
<organism evidence="2 3">
    <name type="scientific">Carboxylicivirga marina</name>
    <dbReference type="NCBI Taxonomy" id="2800988"/>
    <lineage>
        <taxon>Bacteria</taxon>
        <taxon>Pseudomonadati</taxon>
        <taxon>Bacteroidota</taxon>
        <taxon>Bacteroidia</taxon>
        <taxon>Marinilabiliales</taxon>
        <taxon>Marinilabiliaceae</taxon>
        <taxon>Carboxylicivirga</taxon>
    </lineage>
</organism>
<dbReference type="RefSeq" id="WP_200466101.1">
    <property type="nucleotide sequence ID" value="NZ_JAENRR010000044.1"/>
</dbReference>
<feature type="transmembrane region" description="Helical" evidence="1">
    <location>
        <begin position="978"/>
        <end position="1005"/>
    </location>
</feature>
<dbReference type="PANTHER" id="PTHR32063:SF18">
    <property type="entry name" value="CATION EFFLUX SYSTEM PROTEIN"/>
    <property type="match status" value="1"/>
</dbReference>
<protein>
    <submittedName>
        <fullName evidence="2">Efflux RND transporter permease subunit</fullName>
    </submittedName>
</protein>
<dbReference type="Pfam" id="PF00873">
    <property type="entry name" value="ACR_tran"/>
    <property type="match status" value="1"/>
</dbReference>
<dbReference type="Proteomes" id="UP000605676">
    <property type="component" value="Unassembled WGS sequence"/>
</dbReference>
<feature type="transmembrane region" description="Helical" evidence="1">
    <location>
        <begin position="358"/>
        <end position="378"/>
    </location>
</feature>
<name>A0ABS1HN59_9BACT</name>
<dbReference type="InterPro" id="IPR027463">
    <property type="entry name" value="AcrB_DN_DC_subdom"/>
</dbReference>
<dbReference type="PRINTS" id="PR00702">
    <property type="entry name" value="ACRIFLAVINRP"/>
</dbReference>
<dbReference type="Gene3D" id="3.30.70.1440">
    <property type="entry name" value="Multidrug efflux transporter AcrB pore domain"/>
    <property type="match status" value="1"/>
</dbReference>
<comment type="caution">
    <text evidence="2">The sequence shown here is derived from an EMBL/GenBank/DDBJ whole genome shotgun (WGS) entry which is preliminary data.</text>
</comment>
<evidence type="ECO:0000256" key="1">
    <source>
        <dbReference type="SAM" id="Phobius"/>
    </source>
</evidence>